<accession>C6A5A1</accession>
<reference evidence="1 2" key="1">
    <citation type="journal article" date="2009" name="Appl. Environ. Microbiol.">
        <title>Metabolic versatility and indigenous origin of the archaeon Thermococcus sibiricus, isolated from a siberian oil reservoir, as revealed by genome analysis.</title>
        <authorList>
            <person name="Mardanov A.V."/>
            <person name="Ravin N.V."/>
            <person name="Svetlitchnyi V.A."/>
            <person name="Beletsky A.V."/>
            <person name="Miroshnichenko M.L."/>
            <person name="Bonch-Osmolovskaya E.A."/>
            <person name="Skryabin K.G."/>
        </authorList>
    </citation>
    <scope>NUCLEOTIDE SEQUENCE [LARGE SCALE GENOMIC DNA]</scope>
    <source>
        <strain evidence="2">DSM 12597 / MM 739</strain>
    </source>
</reference>
<dbReference type="KEGG" id="tsi:TSIB_1745"/>
<dbReference type="HOGENOM" id="CLU_3194710_0_0_2"/>
<organism evidence="1 2">
    <name type="scientific">Thermococcus sibiricus (strain DSM 12597 / MM 739)</name>
    <dbReference type="NCBI Taxonomy" id="604354"/>
    <lineage>
        <taxon>Archaea</taxon>
        <taxon>Methanobacteriati</taxon>
        <taxon>Methanobacteriota</taxon>
        <taxon>Thermococci</taxon>
        <taxon>Thermococcales</taxon>
        <taxon>Thermococcaceae</taxon>
        <taxon>Thermococcus</taxon>
    </lineage>
</organism>
<dbReference type="AlphaFoldDB" id="C6A5A1"/>
<evidence type="ECO:0000313" key="2">
    <source>
        <dbReference type="Proteomes" id="UP000009079"/>
    </source>
</evidence>
<gene>
    <name evidence="1" type="ordered locus">TSIB_1745</name>
</gene>
<proteinExistence type="predicted"/>
<name>C6A5A1_THESM</name>
<sequence length="45" mass="4928">MKKFSVIAGAGNMNSFEFSQKFIGSAKFRSLIGYCIEVNLGNQHG</sequence>
<keyword evidence="2" id="KW-1185">Reference proteome</keyword>
<dbReference type="Proteomes" id="UP000009079">
    <property type="component" value="Chromosome"/>
</dbReference>
<evidence type="ECO:0000313" key="1">
    <source>
        <dbReference type="EMBL" id="ACS90796.1"/>
    </source>
</evidence>
<dbReference type="STRING" id="604354.TSIB_1745"/>
<protein>
    <submittedName>
        <fullName evidence="1">Uncharacterized protein</fullName>
    </submittedName>
</protein>
<dbReference type="EMBL" id="CP001463">
    <property type="protein sequence ID" value="ACS90796.1"/>
    <property type="molecule type" value="Genomic_DNA"/>
</dbReference>